<proteinExistence type="predicted"/>
<organism evidence="1">
    <name type="scientific">viral metagenome</name>
    <dbReference type="NCBI Taxonomy" id="1070528"/>
    <lineage>
        <taxon>unclassified sequences</taxon>
        <taxon>metagenomes</taxon>
        <taxon>organismal metagenomes</taxon>
    </lineage>
</organism>
<evidence type="ECO:0000313" key="1">
    <source>
        <dbReference type="EMBL" id="QHT38911.1"/>
    </source>
</evidence>
<reference evidence="1" key="1">
    <citation type="journal article" date="2020" name="Nature">
        <title>Giant virus diversity and host interactions through global metagenomics.</title>
        <authorList>
            <person name="Schulz F."/>
            <person name="Roux S."/>
            <person name="Paez-Espino D."/>
            <person name="Jungbluth S."/>
            <person name="Walsh D.A."/>
            <person name="Denef V.J."/>
            <person name="McMahon K.D."/>
            <person name="Konstantinidis K.T."/>
            <person name="Eloe-Fadrosh E.A."/>
            <person name="Kyrpides N.C."/>
            <person name="Woyke T."/>
        </authorList>
    </citation>
    <scope>NUCLEOTIDE SEQUENCE</scope>
    <source>
        <strain evidence="1">GVMAG-S-ERX556106-38</strain>
    </source>
</reference>
<sequence>MPKLYVKNYHPNAIKKRLSSLHDHYVSTKIRKTMYSPEGIFSVRNDKVVKLVPRDFPVEDMDDYLLDNSFYSETDILSQIPVNSVYTETTELHFCVGKKSNVHFVVEGNYDKQSLVDGTCGFGSDKYEHFNPTDFYFETRENLNNELVLKEVNMILSII</sequence>
<dbReference type="AlphaFoldDB" id="A0A6C0FDG8"/>
<accession>A0A6C0FDG8</accession>
<name>A0A6C0FDG8_9ZZZZ</name>
<protein>
    <submittedName>
        <fullName evidence="1">Uncharacterized protein</fullName>
    </submittedName>
</protein>
<dbReference type="EMBL" id="MN738836">
    <property type="protein sequence ID" value="QHT38911.1"/>
    <property type="molecule type" value="Genomic_DNA"/>
</dbReference>